<dbReference type="EMBL" id="CP032095">
    <property type="protein sequence ID" value="AXY03732.1"/>
    <property type="molecule type" value="Genomic_DNA"/>
</dbReference>
<dbReference type="Pfam" id="PF13692">
    <property type="entry name" value="Glyco_trans_1_4"/>
    <property type="match status" value="1"/>
</dbReference>
<dbReference type="CDD" id="cd03801">
    <property type="entry name" value="GT4_PimA-like"/>
    <property type="match status" value="1"/>
</dbReference>
<evidence type="ECO:0000313" key="2">
    <source>
        <dbReference type="Proteomes" id="UP000262832"/>
    </source>
</evidence>
<evidence type="ECO:0000313" key="1">
    <source>
        <dbReference type="EMBL" id="AXY03732.1"/>
    </source>
</evidence>
<sequence length="405" mass="46377">MKEPLLYLCHRIPYPPNKGDKITTFNILKFLNNHYDLYVGCFIDDPLDHQYKARVADMCKACFFVDLNPKISKLKGLTAFGKGEPITLPYYRSSKMSDWVNKTIADHNIKKAFIYSGCMAQYVLTPETEHLYKVMQFADIDSDKWRQYANASNGIMSKIYMREYYTLADYEKYVAEQFSVSCFISDTEASLFRELVDEGIQVKIKTLSNGIDSDYFSPTKQSTLGEPFSIEDDNYIVFTGAMDYRPNIETVIWFSQQIWPNVLARCPNSKFYIVGSSPPKAVLELEKTQGVVVTGRVDDVRPYLSNAKAAVAPMLMARGIQNKILEAMAMELPVMTSQRGVEGLENCPLDNLYVTDSEQEMIDWVCEKLNKPQSSAKDARAWLERHYSWDAKLTPLLDYLGESRE</sequence>
<proteinExistence type="predicted"/>
<accession>A0ABM6Z0H0</accession>
<organism evidence="1 2">
    <name type="scientific">Vibrio alfacsensis</name>
    <dbReference type="NCBI Taxonomy" id="1074311"/>
    <lineage>
        <taxon>Bacteria</taxon>
        <taxon>Pseudomonadati</taxon>
        <taxon>Pseudomonadota</taxon>
        <taxon>Gammaproteobacteria</taxon>
        <taxon>Vibrionales</taxon>
        <taxon>Vibrionaceae</taxon>
        <taxon>Vibrio</taxon>
    </lineage>
</organism>
<dbReference type="PANTHER" id="PTHR12526">
    <property type="entry name" value="GLYCOSYLTRANSFERASE"/>
    <property type="match status" value="1"/>
</dbReference>
<dbReference type="InterPro" id="IPR017521">
    <property type="entry name" value="Sugar_tfrase_PEP-CTERM_Stp1"/>
</dbReference>
<gene>
    <name evidence="1" type="ORF">D1115_22920</name>
</gene>
<dbReference type="NCBIfam" id="TIGR03087">
    <property type="entry name" value="stp1"/>
    <property type="match status" value="1"/>
</dbReference>
<keyword evidence="1" id="KW-0614">Plasmid</keyword>
<dbReference type="RefSeq" id="WP_128813613.1">
    <property type="nucleotide sequence ID" value="NZ_CP032095.1"/>
</dbReference>
<keyword evidence="2" id="KW-1185">Reference proteome</keyword>
<dbReference type="PANTHER" id="PTHR12526:SF600">
    <property type="entry name" value="GLYCOSYL TRANSFERASE GROUP 1"/>
    <property type="match status" value="1"/>
</dbReference>
<dbReference type="Gene3D" id="3.40.50.2000">
    <property type="entry name" value="Glycogen Phosphorylase B"/>
    <property type="match status" value="2"/>
</dbReference>
<dbReference type="Proteomes" id="UP000262832">
    <property type="component" value="Plasmid pVa1"/>
</dbReference>
<name>A0ABM6Z0H0_9VIBR</name>
<geneLocation type="plasmid" evidence="2">
    <name>pva1</name>
</geneLocation>
<dbReference type="SUPFAM" id="SSF53756">
    <property type="entry name" value="UDP-Glycosyltransferase/glycogen phosphorylase"/>
    <property type="match status" value="1"/>
</dbReference>
<protein>
    <submittedName>
        <fullName evidence="1">TIGR03087 family PEP-CTERM/XrtA system glycosyltransferase</fullName>
    </submittedName>
</protein>
<reference evidence="1 2" key="1">
    <citation type="submission" date="2018-08" db="EMBL/GenBank/DDBJ databases">
        <title>Genomic taxonomy of the Vibrionaceae family.</title>
        <authorList>
            <person name="Gomez-Gil B."/>
            <person name="Tanaka M."/>
            <person name="Sawabe T."/>
            <person name="Enciso-Ibarra K."/>
        </authorList>
    </citation>
    <scope>NUCLEOTIDE SEQUENCE [LARGE SCALE GENOMIC DNA]</scope>
    <source>
        <strain evidence="1 2">CAIM 1831</strain>
        <plasmid evidence="2">pva1</plasmid>
    </source>
</reference>